<feature type="domain" description="Glycosyltransferase 2-like" evidence="8">
    <location>
        <begin position="12"/>
        <end position="174"/>
    </location>
</feature>
<dbReference type="EC" id="2.4.-.-" evidence="9"/>
<evidence type="ECO:0000313" key="9">
    <source>
        <dbReference type="EMBL" id="MDH8679235.1"/>
    </source>
</evidence>
<evidence type="ECO:0000256" key="5">
    <source>
        <dbReference type="ARBA" id="ARBA00022989"/>
    </source>
</evidence>
<name>A0ABT6NFM8_9FIRM</name>
<feature type="transmembrane region" description="Helical" evidence="7">
    <location>
        <begin position="270"/>
        <end position="292"/>
    </location>
</feature>
<keyword evidence="10" id="KW-1185">Reference proteome</keyword>
<keyword evidence="2 9" id="KW-0328">Glycosyltransferase</keyword>
<evidence type="ECO:0000256" key="3">
    <source>
        <dbReference type="ARBA" id="ARBA00022679"/>
    </source>
</evidence>
<keyword evidence="4 7" id="KW-0812">Transmembrane</keyword>
<dbReference type="GO" id="GO:0016757">
    <property type="term" value="F:glycosyltransferase activity"/>
    <property type="evidence" value="ECO:0007669"/>
    <property type="project" value="UniProtKB-KW"/>
</dbReference>
<gene>
    <name evidence="9" type="ORF">QE109_13845</name>
</gene>
<dbReference type="Proteomes" id="UP001158045">
    <property type="component" value="Unassembled WGS sequence"/>
</dbReference>
<proteinExistence type="predicted"/>
<dbReference type="InterPro" id="IPR050256">
    <property type="entry name" value="Glycosyltransferase_2"/>
</dbReference>
<keyword evidence="5 7" id="KW-1133">Transmembrane helix</keyword>
<dbReference type="Gene3D" id="3.90.550.10">
    <property type="entry name" value="Spore Coat Polysaccharide Biosynthesis Protein SpsA, Chain A"/>
    <property type="match status" value="1"/>
</dbReference>
<evidence type="ECO:0000313" key="10">
    <source>
        <dbReference type="Proteomes" id="UP001158045"/>
    </source>
</evidence>
<comment type="subcellular location">
    <subcellularLocation>
        <location evidence="1">Membrane</location>
        <topology evidence="1">Multi-pass membrane protein</topology>
    </subcellularLocation>
</comment>
<evidence type="ECO:0000259" key="8">
    <source>
        <dbReference type="Pfam" id="PF00535"/>
    </source>
</evidence>
<dbReference type="SUPFAM" id="SSF53448">
    <property type="entry name" value="Nucleotide-diphospho-sugar transferases"/>
    <property type="match status" value="1"/>
</dbReference>
<evidence type="ECO:0000256" key="2">
    <source>
        <dbReference type="ARBA" id="ARBA00022676"/>
    </source>
</evidence>
<evidence type="ECO:0000256" key="1">
    <source>
        <dbReference type="ARBA" id="ARBA00004141"/>
    </source>
</evidence>
<dbReference type="Pfam" id="PF00535">
    <property type="entry name" value="Glycos_transf_2"/>
    <property type="match status" value="1"/>
</dbReference>
<accession>A0ABT6NFM8</accession>
<dbReference type="InterPro" id="IPR029044">
    <property type="entry name" value="Nucleotide-diphossugar_trans"/>
</dbReference>
<evidence type="ECO:0000256" key="7">
    <source>
        <dbReference type="SAM" id="Phobius"/>
    </source>
</evidence>
<sequence>MIPFLENKQLALIIPVYNEGKALVANFTEIKKILDEDHIKCQFHFIDDGSKDNTWEVIESLSNKHSNVSGIKFARNFGKEIALRAGIESIDADLYLTMDSDLQHPPRYIKTMLELMETQQADIIDGVKATRGKESFKHRFFAKSFYKILKSVTGLEMDNSSDFKLMNRQVIDNLREFHERNLFFRGIVSWVGFNVVTFEFDVDERKEGASHFSFGKLVFLAMSAILSYTSKPLYLTIFSGILFLIFALIMGVQTLFNFFFGHAISGFSTVILLILITGSMIMLSLGIIGVYISRIYEEIKRRPRYVIEKKL</sequence>
<dbReference type="PANTHER" id="PTHR48090:SF1">
    <property type="entry name" value="PROPHAGE BACTOPRENOL GLUCOSYL TRANSFERASE HOMOLOG"/>
    <property type="match status" value="1"/>
</dbReference>
<protein>
    <submittedName>
        <fullName evidence="9">Glycosyltransferase</fullName>
        <ecNumber evidence="9">2.4.-.-</ecNumber>
    </submittedName>
</protein>
<evidence type="ECO:0000256" key="4">
    <source>
        <dbReference type="ARBA" id="ARBA00022692"/>
    </source>
</evidence>
<keyword evidence="6 7" id="KW-0472">Membrane</keyword>
<dbReference type="CDD" id="cd04187">
    <property type="entry name" value="DPM1_like_bac"/>
    <property type="match status" value="1"/>
</dbReference>
<dbReference type="EMBL" id="JARYZI010000010">
    <property type="protein sequence ID" value="MDH8679235.1"/>
    <property type="molecule type" value="Genomic_DNA"/>
</dbReference>
<feature type="transmembrane region" description="Helical" evidence="7">
    <location>
        <begin position="241"/>
        <end position="264"/>
    </location>
</feature>
<reference evidence="9 10" key="1">
    <citation type="submission" date="2023-04" db="EMBL/GenBank/DDBJ databases">
        <title>Fusibacter bizertensis strain WBS, isolated from littoral bottom sediments of the Arctic seas - biochemical and genomic analysis.</title>
        <authorList>
            <person name="Brioukhanov A.L."/>
        </authorList>
    </citation>
    <scope>NUCLEOTIDE SEQUENCE [LARGE SCALE GENOMIC DNA]</scope>
    <source>
        <strain evidence="9 10">WBS</strain>
    </source>
</reference>
<dbReference type="RefSeq" id="WP_281095128.1">
    <property type="nucleotide sequence ID" value="NZ_JARYZI010000010.1"/>
</dbReference>
<dbReference type="PANTHER" id="PTHR48090">
    <property type="entry name" value="UNDECAPRENYL-PHOSPHATE 4-DEOXY-4-FORMAMIDO-L-ARABINOSE TRANSFERASE-RELATED"/>
    <property type="match status" value="1"/>
</dbReference>
<organism evidence="9 10">
    <name type="scientific">Fusibacter bizertensis</name>
    <dbReference type="NCBI Taxonomy" id="1488331"/>
    <lineage>
        <taxon>Bacteria</taxon>
        <taxon>Bacillati</taxon>
        <taxon>Bacillota</taxon>
        <taxon>Clostridia</taxon>
        <taxon>Eubacteriales</taxon>
        <taxon>Eubacteriales Family XII. Incertae Sedis</taxon>
        <taxon>Fusibacter</taxon>
    </lineage>
</organism>
<keyword evidence="3 9" id="KW-0808">Transferase</keyword>
<dbReference type="InterPro" id="IPR001173">
    <property type="entry name" value="Glyco_trans_2-like"/>
</dbReference>
<comment type="caution">
    <text evidence="9">The sequence shown here is derived from an EMBL/GenBank/DDBJ whole genome shotgun (WGS) entry which is preliminary data.</text>
</comment>
<evidence type="ECO:0000256" key="6">
    <source>
        <dbReference type="ARBA" id="ARBA00023136"/>
    </source>
</evidence>